<dbReference type="EMBL" id="AAMT01000017">
    <property type="protein sequence ID" value="EAQ11243.1"/>
    <property type="molecule type" value="Genomic_DNA"/>
</dbReference>
<dbReference type="Gene3D" id="2.120.10.30">
    <property type="entry name" value="TolB, C-terminal domain"/>
    <property type="match status" value="1"/>
</dbReference>
<comment type="caution">
    <text evidence="3">The sequence shown here is derived from an EMBL/GenBank/DDBJ whole genome shotgun (WGS) entry which is preliminary data.</text>
</comment>
<name>A3VKB9_9RHOB</name>
<sequence>MTAMNPLPLAAALTLTVAFPLHAATVETEAGPMEITEIADGFDMPWGVDFLPDGGFLVTEIAGTLVRVDAEGGRTEVSGVPQVVAQGQGGLLDVAVARDFGESREIFLTYSKPQDSGAGTALMVARLNEAGDGLTGGRVLFEMAEGGNTTQHYGSRVTEAADGTLFVTVGERGKADLAQSLGHHNGTVVRVARDGTVPSDNPFVGQDGALPEIWSYGHRNPQGAAMDGEGRLWAVEHGARGGDEINRIEPGTNYGWPEISYGTNYNGSKIGVGTEAEGMAQPEHFWDPSIAPSGMAILSDAIPGWDGHFVIGSLKFDSLHVLDPEDWSEEVIRTRETARVRDVAEAPDGSVWFISEDRGAIYRLAPAD</sequence>
<feature type="domain" description="Glucose/Sorbosone dehydrogenase" evidence="2">
    <location>
        <begin position="42"/>
        <end position="363"/>
    </location>
</feature>
<organism evidence="3 4">
    <name type="scientific">Maritimibacter alkaliphilus HTCC2654</name>
    <dbReference type="NCBI Taxonomy" id="314271"/>
    <lineage>
        <taxon>Bacteria</taxon>
        <taxon>Pseudomonadati</taxon>
        <taxon>Pseudomonadota</taxon>
        <taxon>Alphaproteobacteria</taxon>
        <taxon>Rhodobacterales</taxon>
        <taxon>Roseobacteraceae</taxon>
        <taxon>Maritimibacter</taxon>
    </lineage>
</organism>
<dbReference type="PANTHER" id="PTHR19328">
    <property type="entry name" value="HEDGEHOG-INTERACTING PROTEIN"/>
    <property type="match status" value="1"/>
</dbReference>
<keyword evidence="1" id="KW-0732">Signal</keyword>
<dbReference type="SUPFAM" id="SSF50952">
    <property type="entry name" value="Soluble quinoprotein glucose dehydrogenase"/>
    <property type="match status" value="1"/>
</dbReference>
<dbReference type="HOGENOM" id="CLU_012253_1_1_5"/>
<evidence type="ECO:0000256" key="1">
    <source>
        <dbReference type="SAM" id="SignalP"/>
    </source>
</evidence>
<feature type="chain" id="PRO_5002660485" description="Glucose/Sorbosone dehydrogenase domain-containing protein" evidence="1">
    <location>
        <begin position="24"/>
        <end position="368"/>
    </location>
</feature>
<protein>
    <recommendedName>
        <fullName evidence="2">Glucose/Sorbosone dehydrogenase domain-containing protein</fullName>
    </recommendedName>
</protein>
<dbReference type="eggNOG" id="COG2133">
    <property type="taxonomic scope" value="Bacteria"/>
</dbReference>
<dbReference type="InterPro" id="IPR011041">
    <property type="entry name" value="Quinoprot_gluc/sorb_DH_b-prop"/>
</dbReference>
<proteinExistence type="predicted"/>
<dbReference type="OrthoDB" id="9770043at2"/>
<dbReference type="RefSeq" id="WP_008329019.1">
    <property type="nucleotide sequence ID" value="NZ_CH902578.1"/>
</dbReference>
<dbReference type="STRING" id="314271.RB2654_04421"/>
<dbReference type="InterPro" id="IPR011042">
    <property type="entry name" value="6-blade_b-propeller_TolB-like"/>
</dbReference>
<evidence type="ECO:0000313" key="4">
    <source>
        <dbReference type="Proteomes" id="UP000002931"/>
    </source>
</evidence>
<dbReference type="AlphaFoldDB" id="A3VKB9"/>
<accession>A3VKB9</accession>
<dbReference type="PANTHER" id="PTHR19328:SF75">
    <property type="entry name" value="ALDOSE SUGAR DEHYDROGENASE YLII"/>
    <property type="match status" value="1"/>
</dbReference>
<evidence type="ECO:0000259" key="2">
    <source>
        <dbReference type="Pfam" id="PF07995"/>
    </source>
</evidence>
<reference evidence="3 4" key="1">
    <citation type="journal article" date="2010" name="J. Bacteriol.">
        <title>Genome sequences of Pelagibaca bermudensis HTCC2601T and Maritimibacter alkaliphilus HTCC2654T, the type strains of two marine Roseobacter genera.</title>
        <authorList>
            <person name="Thrash J.C."/>
            <person name="Cho J.C."/>
            <person name="Ferriera S."/>
            <person name="Johnson J."/>
            <person name="Vergin K.L."/>
            <person name="Giovannoni S.J."/>
        </authorList>
    </citation>
    <scope>NUCLEOTIDE SEQUENCE [LARGE SCALE GENOMIC DNA]</scope>
    <source>
        <strain evidence="3 4">HTCC2654</strain>
    </source>
</reference>
<feature type="signal peptide" evidence="1">
    <location>
        <begin position="1"/>
        <end position="23"/>
    </location>
</feature>
<dbReference type="InterPro" id="IPR012938">
    <property type="entry name" value="Glc/Sorbosone_DH"/>
</dbReference>
<evidence type="ECO:0000313" key="3">
    <source>
        <dbReference type="EMBL" id="EAQ11243.1"/>
    </source>
</evidence>
<dbReference type="Proteomes" id="UP000002931">
    <property type="component" value="Unassembled WGS sequence"/>
</dbReference>
<gene>
    <name evidence="3" type="ORF">RB2654_04421</name>
</gene>
<dbReference type="Pfam" id="PF07995">
    <property type="entry name" value="GSDH"/>
    <property type="match status" value="1"/>
</dbReference>
<keyword evidence="4" id="KW-1185">Reference proteome</keyword>